<dbReference type="GO" id="GO:0005975">
    <property type="term" value="P:carbohydrate metabolic process"/>
    <property type="evidence" value="ECO:0007669"/>
    <property type="project" value="InterPro"/>
</dbReference>
<dbReference type="Pfam" id="PF02446">
    <property type="entry name" value="Glyco_hydro_77"/>
    <property type="match status" value="1"/>
</dbReference>
<protein>
    <recommendedName>
        <fullName evidence="4 10">4-alpha-glucanotransferase</fullName>
        <ecNumber evidence="3 10">2.4.1.25</ecNumber>
    </recommendedName>
    <alternativeName>
        <fullName evidence="8 10">Amylomaltase</fullName>
    </alternativeName>
    <alternativeName>
        <fullName evidence="9 10">Disproportionating enzyme</fullName>
    </alternativeName>
</protein>
<keyword evidence="6 10" id="KW-0808">Transferase</keyword>
<evidence type="ECO:0000256" key="1">
    <source>
        <dbReference type="ARBA" id="ARBA00000439"/>
    </source>
</evidence>
<evidence type="ECO:0000256" key="7">
    <source>
        <dbReference type="ARBA" id="ARBA00023277"/>
    </source>
</evidence>
<reference evidence="11 12" key="1">
    <citation type="submission" date="2016-10" db="EMBL/GenBank/DDBJ databases">
        <authorList>
            <person name="de Groot N.N."/>
        </authorList>
    </citation>
    <scope>NUCLEOTIDE SEQUENCE [LARGE SCALE GENOMIC DNA]</scope>
    <source>
        <strain evidence="11 12">DSM 10317</strain>
    </source>
</reference>
<gene>
    <name evidence="11" type="ORF">SAMN02910350_01586</name>
</gene>
<evidence type="ECO:0000256" key="5">
    <source>
        <dbReference type="ARBA" id="ARBA00022676"/>
    </source>
</evidence>
<keyword evidence="7 10" id="KW-0119">Carbohydrate metabolism</keyword>
<comment type="catalytic activity">
    <reaction evidence="1 10">
        <text>Transfers a segment of a (1-&gt;4)-alpha-D-glucan to a new position in an acceptor, which may be glucose or a (1-&gt;4)-alpha-D-glucan.</text>
        <dbReference type="EC" id="2.4.1.25"/>
    </reaction>
</comment>
<dbReference type="InterPro" id="IPR003385">
    <property type="entry name" value="Glyco_hydro_77"/>
</dbReference>
<evidence type="ECO:0000256" key="9">
    <source>
        <dbReference type="ARBA" id="ARBA00031501"/>
    </source>
</evidence>
<evidence type="ECO:0000256" key="6">
    <source>
        <dbReference type="ARBA" id="ARBA00022679"/>
    </source>
</evidence>
<evidence type="ECO:0000256" key="8">
    <source>
        <dbReference type="ARBA" id="ARBA00031423"/>
    </source>
</evidence>
<comment type="similarity">
    <text evidence="2 10">Belongs to the disproportionating enzyme family.</text>
</comment>
<dbReference type="RefSeq" id="WP_090162572.1">
    <property type="nucleotide sequence ID" value="NZ_FMWK01000007.1"/>
</dbReference>
<keyword evidence="5 10" id="KW-0328">Glycosyltransferase</keyword>
<name>A0A1G5RZ67_PSEXY</name>
<organism evidence="11 12">
    <name type="scientific">Pseudobutyrivibrio xylanivorans</name>
    <dbReference type="NCBI Taxonomy" id="185007"/>
    <lineage>
        <taxon>Bacteria</taxon>
        <taxon>Bacillati</taxon>
        <taxon>Bacillota</taxon>
        <taxon>Clostridia</taxon>
        <taxon>Lachnospirales</taxon>
        <taxon>Lachnospiraceae</taxon>
        <taxon>Pseudobutyrivibrio</taxon>
    </lineage>
</organism>
<dbReference type="Proteomes" id="UP000199428">
    <property type="component" value="Unassembled WGS sequence"/>
</dbReference>
<dbReference type="NCBIfam" id="NF011080">
    <property type="entry name" value="PRK14508.1-3"/>
    <property type="match status" value="1"/>
</dbReference>
<dbReference type="PANTHER" id="PTHR32438">
    <property type="entry name" value="4-ALPHA-GLUCANOTRANSFERASE DPE1, CHLOROPLASTIC/AMYLOPLASTIC"/>
    <property type="match status" value="1"/>
</dbReference>
<evidence type="ECO:0000256" key="10">
    <source>
        <dbReference type="RuleBase" id="RU361207"/>
    </source>
</evidence>
<dbReference type="GO" id="GO:0004134">
    <property type="term" value="F:4-alpha-glucanotransferase activity"/>
    <property type="evidence" value="ECO:0007669"/>
    <property type="project" value="UniProtKB-EC"/>
</dbReference>
<dbReference type="EMBL" id="FMWK01000007">
    <property type="protein sequence ID" value="SCZ79050.1"/>
    <property type="molecule type" value="Genomic_DNA"/>
</dbReference>
<dbReference type="AlphaFoldDB" id="A0A1G5RZ67"/>
<evidence type="ECO:0000256" key="2">
    <source>
        <dbReference type="ARBA" id="ARBA00005684"/>
    </source>
</evidence>
<evidence type="ECO:0000313" key="12">
    <source>
        <dbReference type="Proteomes" id="UP000199428"/>
    </source>
</evidence>
<dbReference type="NCBIfam" id="TIGR00217">
    <property type="entry name" value="malQ"/>
    <property type="match status" value="1"/>
</dbReference>
<evidence type="ECO:0000313" key="11">
    <source>
        <dbReference type="EMBL" id="SCZ79050.1"/>
    </source>
</evidence>
<sequence length="504" mass="57920">MKRSSGILLPISSLPSPYGIGTFGKAAYDFADFLKAAGQKYWQVLPLGPTSYGDSPYQSFSTFAGNPYFIDLDMLIEEGLLTKKEVEAENWGTNPRYVDYGQIYESRFKILEKAKERGYKDALGEISNFRKKNPWVENYGLFMAIKKHFGQLSWQEWPEEDIRLHEAKAVEKYTKKLEEDIEFFVYIQYLFFKQWAKLKTYINSLGIEVIGDLPIYVALDSCDVWAEPEFFSLNEDNYPVEVAGVPPDYFSEDGQLWGNPCYDWKALKKDGYKWWIRRIDGAAKLYDVLRIDHFRGFDEYWAVPAKDKTAKNGKWKKGPGMDLVGLLSKTFPSIEFIAEDLGEPSPTVVKLLQDSGWPGMKVLEFAFDSGEPNNYQPHTYDKNCICYTGTHDNATIMGWYEEADKKDKEYASKYLGISKAEGFNWGMIRGGMSSVSVLFVAQMQDFLGLGKYNRINVPGTESGNWQWRLLAKEMAPELAKKIFDMSIMYDRTKKPPKAKKKARK</sequence>
<evidence type="ECO:0000256" key="3">
    <source>
        <dbReference type="ARBA" id="ARBA00012560"/>
    </source>
</evidence>
<dbReference type="SUPFAM" id="SSF51445">
    <property type="entry name" value="(Trans)glycosidases"/>
    <property type="match status" value="1"/>
</dbReference>
<dbReference type="Gene3D" id="3.20.20.80">
    <property type="entry name" value="Glycosidases"/>
    <property type="match status" value="1"/>
</dbReference>
<proteinExistence type="inferred from homology"/>
<accession>A0A1G5RZ67</accession>
<evidence type="ECO:0000256" key="4">
    <source>
        <dbReference type="ARBA" id="ARBA00020295"/>
    </source>
</evidence>
<dbReference type="PANTHER" id="PTHR32438:SF5">
    <property type="entry name" value="4-ALPHA-GLUCANOTRANSFERASE DPE1, CHLOROPLASTIC_AMYLOPLASTIC"/>
    <property type="match status" value="1"/>
</dbReference>
<dbReference type="InterPro" id="IPR017853">
    <property type="entry name" value="GH"/>
</dbReference>
<dbReference type="EC" id="2.4.1.25" evidence="3 10"/>